<dbReference type="InterPro" id="IPR006660">
    <property type="entry name" value="Arsenate_reductase-like"/>
</dbReference>
<comment type="caution">
    <text evidence="5">The sequence shown here is derived from an EMBL/GenBank/DDBJ whole genome shotgun (WGS) entry which is preliminary data.</text>
</comment>
<gene>
    <name evidence="5" type="ORF">EDC22_10181</name>
</gene>
<dbReference type="InterPro" id="IPR036249">
    <property type="entry name" value="Thioredoxin-like_sf"/>
</dbReference>
<evidence type="ECO:0000313" key="5">
    <source>
        <dbReference type="EMBL" id="TCT13220.1"/>
    </source>
</evidence>
<comment type="similarity">
    <text evidence="1 3 4">Belongs to the ArsC family.</text>
</comment>
<protein>
    <recommendedName>
        <fullName evidence="4">Arsenate reductase</fullName>
        <ecNumber evidence="4">1.20.4.1</ecNumber>
    </recommendedName>
</protein>
<proteinExistence type="inferred from homology"/>
<dbReference type="CDD" id="cd03034">
    <property type="entry name" value="ArsC_ArsC"/>
    <property type="match status" value="1"/>
</dbReference>
<dbReference type="Gene3D" id="3.40.30.10">
    <property type="entry name" value="Glutaredoxin"/>
    <property type="match status" value="1"/>
</dbReference>
<sequence>MTVTIWHNPRCSKSRQTLELIRSRGVEPVIVEYLKTPPDEAALRGVLAALRLAPRDLLRRSEPACKARGLADPSRSDAEIIAAMAADPMLIERPVVICGSRAAIGRPPEAVLAIL</sequence>
<name>A0A4R3MLB5_9HYPH</name>
<comment type="catalytic activity">
    <reaction evidence="4">
        <text>[glutaredoxin]-dithiol + arsenate + glutathione + H(+) = glutathionyl-S-S-[glutaredoxin] + arsenite + H2O</text>
        <dbReference type="Rhea" id="RHEA:22016"/>
        <dbReference type="Rhea" id="RHEA-COMP:10729"/>
        <dbReference type="Rhea" id="RHEA-COMP:17668"/>
        <dbReference type="ChEBI" id="CHEBI:15377"/>
        <dbReference type="ChEBI" id="CHEBI:15378"/>
        <dbReference type="ChEBI" id="CHEBI:29242"/>
        <dbReference type="ChEBI" id="CHEBI:29950"/>
        <dbReference type="ChEBI" id="CHEBI:48597"/>
        <dbReference type="ChEBI" id="CHEBI:57925"/>
        <dbReference type="ChEBI" id="CHEBI:146199"/>
        <dbReference type="EC" id="1.20.4.1"/>
    </reaction>
</comment>
<dbReference type="EMBL" id="SMAK01000001">
    <property type="protein sequence ID" value="TCT13220.1"/>
    <property type="molecule type" value="Genomic_DNA"/>
</dbReference>
<dbReference type="AlphaFoldDB" id="A0A4R3MLB5"/>
<dbReference type="PROSITE" id="PS51353">
    <property type="entry name" value="ARSC"/>
    <property type="match status" value="1"/>
</dbReference>
<accession>A0A4R3MLB5</accession>
<dbReference type="NCBIfam" id="TIGR00014">
    <property type="entry name" value="arsC"/>
    <property type="match status" value="1"/>
</dbReference>
<evidence type="ECO:0000256" key="1">
    <source>
        <dbReference type="ARBA" id="ARBA00007198"/>
    </source>
</evidence>
<dbReference type="PANTHER" id="PTHR30041:SF4">
    <property type="entry name" value="ARSENATE REDUCTASE"/>
    <property type="match status" value="1"/>
</dbReference>
<keyword evidence="2 4" id="KW-0560">Oxidoreductase</keyword>
<dbReference type="OrthoDB" id="9790554at2"/>
<reference evidence="5 6" key="1">
    <citation type="submission" date="2019-03" db="EMBL/GenBank/DDBJ databases">
        <title>Genomic Encyclopedia of Type Strains, Phase IV (KMG-IV): sequencing the most valuable type-strain genomes for metagenomic binning, comparative biology and taxonomic classification.</title>
        <authorList>
            <person name="Goeker M."/>
        </authorList>
    </citation>
    <scope>NUCLEOTIDE SEQUENCE [LARGE SCALE GENOMIC DNA]</scope>
    <source>
        <strain evidence="5 6">DSM 19345</strain>
    </source>
</reference>
<dbReference type="SUPFAM" id="SSF52833">
    <property type="entry name" value="Thioredoxin-like"/>
    <property type="match status" value="1"/>
</dbReference>
<dbReference type="GO" id="GO:0008794">
    <property type="term" value="F:arsenate reductase (glutaredoxin) activity"/>
    <property type="evidence" value="ECO:0007669"/>
    <property type="project" value="UniProtKB-UniRule"/>
</dbReference>
<dbReference type="RefSeq" id="WP_132804628.1">
    <property type="nucleotide sequence ID" value="NZ_SMAK01000001.1"/>
</dbReference>
<dbReference type="InterPro" id="IPR006659">
    <property type="entry name" value="Arsenate_reductase"/>
</dbReference>
<dbReference type="PANTHER" id="PTHR30041">
    <property type="entry name" value="ARSENATE REDUCTASE"/>
    <property type="match status" value="1"/>
</dbReference>
<evidence type="ECO:0000256" key="2">
    <source>
        <dbReference type="ARBA" id="ARBA00023002"/>
    </source>
</evidence>
<evidence type="ECO:0000313" key="6">
    <source>
        <dbReference type="Proteomes" id="UP000295678"/>
    </source>
</evidence>
<dbReference type="EC" id="1.20.4.1" evidence="4"/>
<dbReference type="Pfam" id="PF03960">
    <property type="entry name" value="ArsC"/>
    <property type="match status" value="1"/>
</dbReference>
<keyword evidence="6" id="KW-1185">Reference proteome</keyword>
<organism evidence="5 6">
    <name type="scientific">Tepidamorphus gemmatus</name>
    <dbReference type="NCBI Taxonomy" id="747076"/>
    <lineage>
        <taxon>Bacteria</taxon>
        <taxon>Pseudomonadati</taxon>
        <taxon>Pseudomonadota</taxon>
        <taxon>Alphaproteobacteria</taxon>
        <taxon>Hyphomicrobiales</taxon>
        <taxon>Tepidamorphaceae</taxon>
        <taxon>Tepidamorphus</taxon>
    </lineage>
</organism>
<dbReference type="Proteomes" id="UP000295678">
    <property type="component" value="Unassembled WGS sequence"/>
</dbReference>
<evidence type="ECO:0000256" key="3">
    <source>
        <dbReference type="PROSITE-ProRule" id="PRU01282"/>
    </source>
</evidence>
<evidence type="ECO:0000256" key="4">
    <source>
        <dbReference type="RuleBase" id="RU362029"/>
    </source>
</evidence>